<dbReference type="InterPro" id="IPR008922">
    <property type="entry name" value="Di-copper_centre_dom_sf"/>
</dbReference>
<dbReference type="Gene3D" id="1.10.1280.10">
    <property type="entry name" value="Di-copper center containing domain from catechol oxidase"/>
    <property type="match status" value="1"/>
</dbReference>
<keyword evidence="4" id="KW-1185">Reference proteome</keyword>
<dbReference type="OrthoDB" id="2151857at2759"/>
<dbReference type="GO" id="GO:0046872">
    <property type="term" value="F:metal ion binding"/>
    <property type="evidence" value="ECO:0007669"/>
    <property type="project" value="UniProtKB-KW"/>
</dbReference>
<keyword evidence="1" id="KW-0479">Metal-binding</keyword>
<dbReference type="Pfam" id="PF00264">
    <property type="entry name" value="Tyrosinase"/>
    <property type="match status" value="1"/>
</dbReference>
<reference evidence="3" key="1">
    <citation type="submission" date="2020-04" db="EMBL/GenBank/DDBJ databases">
        <authorList>
            <person name="Alioto T."/>
            <person name="Alioto T."/>
            <person name="Gomez Garrido J."/>
        </authorList>
    </citation>
    <scope>NUCLEOTIDE SEQUENCE</scope>
    <source>
        <strain evidence="3">A484AB</strain>
    </source>
</reference>
<evidence type="ECO:0000256" key="1">
    <source>
        <dbReference type="ARBA" id="ARBA00022723"/>
    </source>
</evidence>
<dbReference type="InterPro" id="IPR050316">
    <property type="entry name" value="Tyrosinase/Hemocyanin"/>
</dbReference>
<protein>
    <submittedName>
        <fullName evidence="3">Tyrosinase</fullName>
    </submittedName>
</protein>
<dbReference type="PRINTS" id="PR00092">
    <property type="entry name" value="TYROSINASE"/>
</dbReference>
<sequence length="346" mass="40257">MSIRDRKAYVRAVKLISTHPWFRKDYEKLLTIHKTYFNQQIHEFEYFLPWHRWFILKYEDLLRRVSCRITVPYWDFTLTAGEPFTGAIWNKTAAGLGGDGVGPPRLCVKNGQFREGKWFLIRSAGGGCLKRNFLRDEIFPDLIALQQFLSMFSSADKLKDFELMLRNDFHNNIHFFIGGFGGTMSGLDSATAPEFFLLHAMVDKIWADWQKKSAKHLYPTEFLYQNGKMPGTEYYSRDFLNLSQQPRCTAVKYTGPDKKMKPLVAMIQKLSARPSVINRIPRRNWAHLRKEVIDIFKLKAVEQQRLKVLHLLFRPRVALKNNALQGVDRKLGFSVKKVQEMAGSGK</sequence>
<evidence type="ECO:0000313" key="4">
    <source>
        <dbReference type="Proteomes" id="UP001152795"/>
    </source>
</evidence>
<dbReference type="InterPro" id="IPR002227">
    <property type="entry name" value="Tyrosinase_Cu-bd"/>
</dbReference>
<evidence type="ECO:0000256" key="2">
    <source>
        <dbReference type="ARBA" id="ARBA00023008"/>
    </source>
</evidence>
<accession>A0A7D9IUI2</accession>
<evidence type="ECO:0000313" key="3">
    <source>
        <dbReference type="EMBL" id="CAB4013470.1"/>
    </source>
</evidence>
<gene>
    <name evidence="3" type="ORF">PACLA_8A040029</name>
</gene>
<dbReference type="PANTHER" id="PTHR11474:SF126">
    <property type="entry name" value="TYROSINASE-LIKE PROTEIN TYR-1-RELATED"/>
    <property type="match status" value="1"/>
</dbReference>
<dbReference type="AlphaFoldDB" id="A0A7D9IUI2"/>
<comment type="caution">
    <text evidence="3">The sequence shown here is derived from an EMBL/GenBank/DDBJ whole genome shotgun (WGS) entry which is preliminary data.</text>
</comment>
<dbReference type="SUPFAM" id="SSF48056">
    <property type="entry name" value="Di-copper centre-containing domain"/>
    <property type="match status" value="1"/>
</dbReference>
<name>A0A7D9IUI2_PARCT</name>
<dbReference type="GO" id="GO:0016491">
    <property type="term" value="F:oxidoreductase activity"/>
    <property type="evidence" value="ECO:0007669"/>
    <property type="project" value="InterPro"/>
</dbReference>
<dbReference type="Proteomes" id="UP001152795">
    <property type="component" value="Unassembled WGS sequence"/>
</dbReference>
<keyword evidence="2" id="KW-0186">Copper</keyword>
<organism evidence="3 4">
    <name type="scientific">Paramuricea clavata</name>
    <name type="common">Red gorgonian</name>
    <name type="synonym">Violescent sea-whip</name>
    <dbReference type="NCBI Taxonomy" id="317549"/>
    <lineage>
        <taxon>Eukaryota</taxon>
        <taxon>Metazoa</taxon>
        <taxon>Cnidaria</taxon>
        <taxon>Anthozoa</taxon>
        <taxon>Octocorallia</taxon>
        <taxon>Malacalcyonacea</taxon>
        <taxon>Plexauridae</taxon>
        <taxon>Paramuricea</taxon>
    </lineage>
</organism>
<proteinExistence type="predicted"/>
<dbReference type="EMBL" id="CACRXK020007898">
    <property type="protein sequence ID" value="CAB4013470.1"/>
    <property type="molecule type" value="Genomic_DNA"/>
</dbReference>
<dbReference type="PANTHER" id="PTHR11474">
    <property type="entry name" value="TYROSINASE FAMILY MEMBER"/>
    <property type="match status" value="1"/>
</dbReference>